<feature type="domain" description="F-box" evidence="1">
    <location>
        <begin position="1"/>
        <end position="49"/>
    </location>
</feature>
<gene>
    <name evidence="2" type="ORF">PEBR_22424</name>
</gene>
<sequence length="509" mass="58389">MSLQSLPDETFLRILSYLPSHADAAALSSQCHRWHRLCDMSNRRKYRRVKLREILDLAVALRMLRSILKTLQYGEYVRYIELNRSPSLDYGFFVRSYEIKPPQRSLRPKDQDRLTQAIKRAGFDSLEEQEKVLNVLLQSPATMDHNDPRAPFLAQALAALLVSVSPFLESLSFCPVGQEPSKFAKLRAQSNGTPLKDSDYFFKQFLDRANSRSQETLPYLHHLRRVRFLVDPDTKISPWYNYQPCDLYGSLNLVRRLPAIESIRVDAIMDTGGSIRTIQSAKRLEEFTYTIGGRGSSDGISSFIPDHVLRALLIHADSLVHLDLDNEAELPLVHILDPTLREYLLNESEDRSSRSYPAYQQEWADELEEPQPEQSSHSLPCSLLGLPNVKNLSLGIHLLYYLSRGIGADQVDDASFAIVDHLPPNLEALCIYGYKKGMKPQIDSLPDNAFDRQLEKLLAEKDTKLPRLSYIEGIDEFIDNATTIEHPEINVEDLWERETDDKWTDHEYD</sequence>
<proteinExistence type="predicted"/>
<evidence type="ECO:0000259" key="1">
    <source>
        <dbReference type="PROSITE" id="PS50181"/>
    </source>
</evidence>
<evidence type="ECO:0000313" key="3">
    <source>
        <dbReference type="Proteomes" id="UP000190744"/>
    </source>
</evidence>
<dbReference type="InterPro" id="IPR001810">
    <property type="entry name" value="F-box_dom"/>
</dbReference>
<dbReference type="SUPFAM" id="SSF81383">
    <property type="entry name" value="F-box domain"/>
    <property type="match status" value="1"/>
</dbReference>
<dbReference type="PROSITE" id="PS50181">
    <property type="entry name" value="FBOX"/>
    <property type="match status" value="1"/>
</dbReference>
<dbReference type="EMBL" id="LJBN01000148">
    <property type="protein sequence ID" value="OOQ86211.1"/>
    <property type="molecule type" value="Genomic_DNA"/>
</dbReference>
<comment type="caution">
    <text evidence="2">The sequence shown here is derived from an EMBL/GenBank/DDBJ whole genome shotgun (WGS) entry which is preliminary data.</text>
</comment>
<dbReference type="Gene3D" id="1.20.1280.50">
    <property type="match status" value="1"/>
</dbReference>
<dbReference type="AlphaFoldDB" id="A0A1S9RLH8"/>
<dbReference type="InterPro" id="IPR036047">
    <property type="entry name" value="F-box-like_dom_sf"/>
</dbReference>
<dbReference type="Pfam" id="PF12937">
    <property type="entry name" value="F-box-like"/>
    <property type="match status" value="1"/>
</dbReference>
<evidence type="ECO:0000313" key="2">
    <source>
        <dbReference type="EMBL" id="OOQ86211.1"/>
    </source>
</evidence>
<organism evidence="2 3">
    <name type="scientific">Penicillium brasilianum</name>
    <dbReference type="NCBI Taxonomy" id="104259"/>
    <lineage>
        <taxon>Eukaryota</taxon>
        <taxon>Fungi</taxon>
        <taxon>Dikarya</taxon>
        <taxon>Ascomycota</taxon>
        <taxon>Pezizomycotina</taxon>
        <taxon>Eurotiomycetes</taxon>
        <taxon>Eurotiomycetidae</taxon>
        <taxon>Eurotiales</taxon>
        <taxon>Aspergillaceae</taxon>
        <taxon>Penicillium</taxon>
    </lineage>
</organism>
<dbReference type="Proteomes" id="UP000190744">
    <property type="component" value="Unassembled WGS sequence"/>
</dbReference>
<name>A0A1S9RLH8_PENBI</name>
<reference evidence="3" key="1">
    <citation type="submission" date="2015-09" db="EMBL/GenBank/DDBJ databases">
        <authorList>
            <person name="Fill T.P."/>
            <person name="Baretta J.F."/>
            <person name="de Almeida L.G."/>
            <person name="Rocha M."/>
            <person name="de Souza D.H."/>
            <person name="Malavazi I."/>
            <person name="Cerdeira L.T."/>
            <person name="Hong H."/>
            <person name="Samborskyy M."/>
            <person name="de Vasconcelos A.T."/>
            <person name="Leadlay P."/>
            <person name="Rodrigues-Filho E."/>
        </authorList>
    </citation>
    <scope>NUCLEOTIDE SEQUENCE [LARGE SCALE GENOMIC DNA]</scope>
    <source>
        <strain evidence="3">LaBioMMi 136</strain>
    </source>
</reference>
<protein>
    <recommendedName>
        <fullName evidence="1">F-box domain-containing protein</fullName>
    </recommendedName>
</protein>
<dbReference type="CDD" id="cd09917">
    <property type="entry name" value="F-box_SF"/>
    <property type="match status" value="1"/>
</dbReference>
<accession>A0A1S9RLH8</accession>